<feature type="transmembrane region" description="Helical" evidence="6">
    <location>
        <begin position="127"/>
        <end position="157"/>
    </location>
</feature>
<evidence type="ECO:0000256" key="1">
    <source>
        <dbReference type="ARBA" id="ARBA00004141"/>
    </source>
</evidence>
<evidence type="ECO:0000313" key="9">
    <source>
        <dbReference type="Proteomes" id="UP000319837"/>
    </source>
</evidence>
<feature type="transmembrane region" description="Helical" evidence="6">
    <location>
        <begin position="6"/>
        <end position="32"/>
    </location>
</feature>
<keyword evidence="4 6" id="KW-1133">Transmembrane helix</keyword>
<keyword evidence="3 6" id="KW-0812">Transmembrane</keyword>
<comment type="subcellular location">
    <subcellularLocation>
        <location evidence="1">Membrane</location>
        <topology evidence="1">Multi-pass membrane protein</topology>
    </subcellularLocation>
</comment>
<evidence type="ECO:0000256" key="3">
    <source>
        <dbReference type="ARBA" id="ARBA00022692"/>
    </source>
</evidence>
<reference evidence="9" key="1">
    <citation type="submission" date="2018-10" db="EMBL/GenBank/DDBJ databases">
        <title>FDA dAtabase for Regulatory Grade micrObial Sequences (FDA-ARGOS): Supporting development and validation of Infectious Disease Dx tests.</title>
        <authorList>
            <person name="Minogue T."/>
            <person name="Wolcott M."/>
            <person name="Wasieloski L."/>
            <person name="Aguilar W."/>
            <person name="Moore D."/>
            <person name="Tallon L."/>
            <person name="Sadzewicz L."/>
            <person name="Sengamalay N."/>
            <person name="Ott S."/>
            <person name="Godinez A."/>
            <person name="Nagaraj S."/>
            <person name="Vavikolanu K."/>
            <person name="Vyas G."/>
            <person name="Nadendla S."/>
            <person name="George J."/>
            <person name="Sichtig H."/>
        </authorList>
    </citation>
    <scope>NUCLEOTIDE SEQUENCE [LARGE SCALE GENOMIC DNA]</scope>
    <source>
        <strain evidence="9">FDAARGOS_343</strain>
    </source>
</reference>
<protein>
    <submittedName>
        <fullName evidence="8">Cytochrome c biogenesis protein CcdA</fullName>
    </submittedName>
</protein>
<feature type="transmembrane region" description="Helical" evidence="6">
    <location>
        <begin position="197"/>
        <end position="215"/>
    </location>
</feature>
<evidence type="ECO:0000313" key="8">
    <source>
        <dbReference type="EMBL" id="TRZ38388.1"/>
    </source>
</evidence>
<keyword evidence="5 6" id="KW-0472">Membrane</keyword>
<dbReference type="InterPro" id="IPR051790">
    <property type="entry name" value="Cytochrome_c-biogenesis_DsbD"/>
</dbReference>
<evidence type="ECO:0000256" key="4">
    <source>
        <dbReference type="ARBA" id="ARBA00022989"/>
    </source>
</evidence>
<gene>
    <name evidence="8" type="ORF">CEQ21_23625</name>
</gene>
<name>A0A553SN45_NIACI</name>
<dbReference type="GO" id="GO:0017004">
    <property type="term" value="P:cytochrome complex assembly"/>
    <property type="evidence" value="ECO:0007669"/>
    <property type="project" value="InterPro"/>
</dbReference>
<dbReference type="GO" id="GO:0016020">
    <property type="term" value="C:membrane"/>
    <property type="evidence" value="ECO:0007669"/>
    <property type="project" value="UniProtKB-SubCell"/>
</dbReference>
<dbReference type="RefSeq" id="WP_185766656.1">
    <property type="nucleotide sequence ID" value="NZ_RIBP01000004.1"/>
</dbReference>
<dbReference type="AlphaFoldDB" id="A0A553SN45"/>
<dbReference type="EMBL" id="RIBP01000004">
    <property type="protein sequence ID" value="TRZ38388.1"/>
    <property type="molecule type" value="Genomic_DNA"/>
</dbReference>
<evidence type="ECO:0000256" key="2">
    <source>
        <dbReference type="ARBA" id="ARBA00006143"/>
    </source>
</evidence>
<comment type="caution">
    <text evidence="8">The sequence shown here is derived from an EMBL/GenBank/DDBJ whole genome shotgun (WGS) entry which is preliminary data.</text>
</comment>
<feature type="transmembrane region" description="Helical" evidence="6">
    <location>
        <begin position="163"/>
        <end position="185"/>
    </location>
</feature>
<organism evidence="8 9">
    <name type="scientific">Niallia circulans</name>
    <name type="common">Bacillus circulans</name>
    <dbReference type="NCBI Taxonomy" id="1397"/>
    <lineage>
        <taxon>Bacteria</taxon>
        <taxon>Bacillati</taxon>
        <taxon>Bacillota</taxon>
        <taxon>Bacilli</taxon>
        <taxon>Bacillales</taxon>
        <taxon>Bacillaceae</taxon>
        <taxon>Niallia</taxon>
    </lineage>
</organism>
<evidence type="ECO:0000259" key="7">
    <source>
        <dbReference type="Pfam" id="PF02683"/>
    </source>
</evidence>
<dbReference type="InterPro" id="IPR003834">
    <property type="entry name" value="Cyt_c_assmbl_TM_dom"/>
</dbReference>
<comment type="similarity">
    <text evidence="2">Belongs to the DsbD family.</text>
</comment>
<evidence type="ECO:0000256" key="6">
    <source>
        <dbReference type="SAM" id="Phobius"/>
    </source>
</evidence>
<feature type="transmembrane region" description="Helical" evidence="6">
    <location>
        <begin position="87"/>
        <end position="107"/>
    </location>
</feature>
<feature type="transmembrane region" description="Helical" evidence="6">
    <location>
        <begin position="53"/>
        <end position="81"/>
    </location>
</feature>
<proteinExistence type="inferred from homology"/>
<evidence type="ECO:0000256" key="5">
    <source>
        <dbReference type="ARBA" id="ARBA00023136"/>
    </source>
</evidence>
<sequence length="235" mass="26112">MSDINLFISLGAGFLSFLSPCCLPLYPAFLSYITGMSVDSMKNNAVLRHKNSLLHTFFFLLGFSAIFFALAFSTSLIGTLFEEHMEFLRKAGSIIIIVFGLMIVEIIRPKFLMKERRVSFRERPAGFFGSFLIGISFAAGWTPCSGPIIGAVLYLASTNPASSILYMSAYILGFAIPFLLLSFFIGSTPLIRRYSRSFMRIGGVFMIIMGIILYFNGLNVIIRVLSPIFGGFRGF</sequence>
<feature type="domain" description="Cytochrome C biogenesis protein transmembrane" evidence="7">
    <location>
        <begin position="6"/>
        <end position="213"/>
    </location>
</feature>
<dbReference type="Proteomes" id="UP000319837">
    <property type="component" value="Unassembled WGS sequence"/>
</dbReference>
<dbReference type="Pfam" id="PF02683">
    <property type="entry name" value="DsbD_TM"/>
    <property type="match status" value="1"/>
</dbReference>
<dbReference type="PANTHER" id="PTHR31272">
    <property type="entry name" value="CYTOCHROME C-TYPE BIOGENESIS PROTEIN HI_1454-RELATED"/>
    <property type="match status" value="1"/>
</dbReference>
<dbReference type="PANTHER" id="PTHR31272:SF4">
    <property type="entry name" value="CYTOCHROME C-TYPE BIOGENESIS PROTEIN HI_1454-RELATED"/>
    <property type="match status" value="1"/>
</dbReference>
<accession>A0A553SN45</accession>